<dbReference type="SUPFAM" id="SSF48008">
    <property type="entry name" value="GntR ligand-binding domain-like"/>
    <property type="match status" value="1"/>
</dbReference>
<keyword evidence="1" id="KW-0805">Transcription regulation</keyword>
<dbReference type="EMBL" id="NWSY01000021">
    <property type="protein sequence ID" value="PDT20899.1"/>
    <property type="molecule type" value="Genomic_DNA"/>
</dbReference>
<evidence type="ECO:0000313" key="5">
    <source>
        <dbReference type="EMBL" id="MDR9776077.1"/>
    </source>
</evidence>
<dbReference type="GO" id="GO:0003700">
    <property type="term" value="F:DNA-binding transcription factor activity"/>
    <property type="evidence" value="ECO:0007669"/>
    <property type="project" value="InterPro"/>
</dbReference>
<comment type="caution">
    <text evidence="5">The sequence shown here is derived from an EMBL/GenBank/DDBJ whole genome shotgun (WGS) entry which is preliminary data.</text>
</comment>
<dbReference type="Pfam" id="PF07729">
    <property type="entry name" value="FCD"/>
    <property type="match status" value="1"/>
</dbReference>
<sequence length="222" mass="24628">MSVVLKDFIEAEGLEPGDRLPPERDLALKLGLPRTALRRMLSSLEKEGRLIRHVGRGTFIAGSGVSSSALRRPATNEGDTLRTYPAEVFEARLIIEPKIAALAALRATRQEVEEMQKSIARGSASEALGEFEKWDAVFHRIIVQAARNGLLASLYEGIHAVRAGNLWGKMKEQSLTSERMTAYIVSHQAILDAIKDRDSREAERNMYDHIIEARTNILGPSI</sequence>
<name>A0A2A6K8Y0_9HYPH</name>
<dbReference type="PANTHER" id="PTHR43537:SF5">
    <property type="entry name" value="UXU OPERON TRANSCRIPTIONAL REGULATOR"/>
    <property type="match status" value="1"/>
</dbReference>
<evidence type="ECO:0000313" key="8">
    <source>
        <dbReference type="Proteomes" id="UP001268610"/>
    </source>
</evidence>
<organism evidence="5 8">
    <name type="scientific">Rhizobium hidalgonense</name>
    <dbReference type="NCBI Taxonomy" id="1538159"/>
    <lineage>
        <taxon>Bacteria</taxon>
        <taxon>Pseudomonadati</taxon>
        <taxon>Pseudomonadota</taxon>
        <taxon>Alphaproteobacteria</taxon>
        <taxon>Hyphomicrobiales</taxon>
        <taxon>Rhizobiaceae</taxon>
        <taxon>Rhizobium/Agrobacterium group</taxon>
        <taxon>Rhizobium</taxon>
    </lineage>
</organism>
<feature type="domain" description="HTH gntR-type" evidence="4">
    <location>
        <begin position="1"/>
        <end position="63"/>
    </location>
</feature>
<dbReference type="InterPro" id="IPR011711">
    <property type="entry name" value="GntR_C"/>
</dbReference>
<dbReference type="Proteomes" id="UP000219914">
    <property type="component" value="Unassembled WGS sequence"/>
</dbReference>
<dbReference type="Gene3D" id="1.10.10.10">
    <property type="entry name" value="Winged helix-like DNA-binding domain superfamily/Winged helix DNA-binding domain"/>
    <property type="match status" value="1"/>
</dbReference>
<dbReference type="RefSeq" id="WP_003567727.1">
    <property type="nucleotide sequence ID" value="NZ_CP054028.1"/>
</dbReference>
<dbReference type="Gene3D" id="1.20.120.530">
    <property type="entry name" value="GntR ligand-binding domain-like"/>
    <property type="match status" value="1"/>
</dbReference>
<evidence type="ECO:0000256" key="3">
    <source>
        <dbReference type="ARBA" id="ARBA00023163"/>
    </source>
</evidence>
<dbReference type="InterPro" id="IPR036390">
    <property type="entry name" value="WH_DNA-bd_sf"/>
</dbReference>
<dbReference type="AlphaFoldDB" id="A0A2A6K8Y0"/>
<evidence type="ECO:0000256" key="2">
    <source>
        <dbReference type="ARBA" id="ARBA00023125"/>
    </source>
</evidence>
<dbReference type="EMBL" id="JAVLSF010000019">
    <property type="protein sequence ID" value="MDR9776077.1"/>
    <property type="molecule type" value="Genomic_DNA"/>
</dbReference>
<reference evidence="5" key="2">
    <citation type="submission" date="2023-04" db="EMBL/GenBank/DDBJ databases">
        <title>Genomic characterization of faba bean (Vicia faba) microsymbionts in Mexican soils.</title>
        <authorList>
            <person name="Rivera Orduna F.N."/>
            <person name="Guevara-Luna J."/>
            <person name="Yan J."/>
            <person name="Arroyo-Herrera I."/>
            <person name="Li Y."/>
            <person name="Vasquez-Murrieta M.S."/>
            <person name="Wang E.T."/>
        </authorList>
    </citation>
    <scope>NUCLEOTIDE SEQUENCE</scope>
    <source>
        <strain evidence="5">CH26</strain>
    </source>
</reference>
<dbReference type="GO" id="GO:0003677">
    <property type="term" value="F:DNA binding"/>
    <property type="evidence" value="ECO:0007669"/>
    <property type="project" value="UniProtKB-KW"/>
</dbReference>
<dbReference type="InterPro" id="IPR000524">
    <property type="entry name" value="Tscrpt_reg_HTH_GntR"/>
</dbReference>
<reference evidence="6 7" key="1">
    <citation type="submission" date="2017-09" db="EMBL/GenBank/DDBJ databases">
        <title>Comparative genomics of rhizobia isolated from Phaseolus vulgaris in China.</title>
        <authorList>
            <person name="Tong W."/>
        </authorList>
    </citation>
    <scope>NUCLEOTIDE SEQUENCE [LARGE SCALE GENOMIC DNA]</scope>
    <source>
        <strain evidence="6 7">FH14</strain>
    </source>
</reference>
<evidence type="ECO:0000313" key="6">
    <source>
        <dbReference type="EMBL" id="PDT20899.1"/>
    </source>
</evidence>
<evidence type="ECO:0000256" key="1">
    <source>
        <dbReference type="ARBA" id="ARBA00023015"/>
    </source>
</evidence>
<dbReference type="InterPro" id="IPR036388">
    <property type="entry name" value="WH-like_DNA-bd_sf"/>
</dbReference>
<dbReference type="SMART" id="SM00895">
    <property type="entry name" value="FCD"/>
    <property type="match status" value="1"/>
</dbReference>
<dbReference type="SUPFAM" id="SSF46785">
    <property type="entry name" value="Winged helix' DNA-binding domain"/>
    <property type="match status" value="1"/>
</dbReference>
<dbReference type="PANTHER" id="PTHR43537">
    <property type="entry name" value="TRANSCRIPTIONAL REGULATOR, GNTR FAMILY"/>
    <property type="match status" value="1"/>
</dbReference>
<keyword evidence="7" id="KW-1185">Reference proteome</keyword>
<gene>
    <name evidence="6" type="ORF">CO674_24680</name>
    <name evidence="5" type="ORF">RJJ65_26140</name>
</gene>
<keyword evidence="3" id="KW-0804">Transcription</keyword>
<dbReference type="InterPro" id="IPR008920">
    <property type="entry name" value="TF_FadR/GntR_C"/>
</dbReference>
<accession>A0A2A6K8Y0</accession>
<protein>
    <submittedName>
        <fullName evidence="5">FCD domain-containing protein</fullName>
    </submittedName>
    <submittedName>
        <fullName evidence="6">FadR family transcriptional regulator</fullName>
    </submittedName>
</protein>
<dbReference type="SMART" id="SM00345">
    <property type="entry name" value="HTH_GNTR"/>
    <property type="match status" value="1"/>
</dbReference>
<dbReference type="CDD" id="cd07377">
    <property type="entry name" value="WHTH_GntR"/>
    <property type="match status" value="1"/>
</dbReference>
<keyword evidence="2" id="KW-0238">DNA-binding</keyword>
<dbReference type="PRINTS" id="PR00035">
    <property type="entry name" value="HTHGNTR"/>
</dbReference>
<evidence type="ECO:0000313" key="7">
    <source>
        <dbReference type="Proteomes" id="UP000219914"/>
    </source>
</evidence>
<proteinExistence type="predicted"/>
<dbReference type="Pfam" id="PF00392">
    <property type="entry name" value="GntR"/>
    <property type="match status" value="1"/>
</dbReference>
<dbReference type="PROSITE" id="PS50949">
    <property type="entry name" value="HTH_GNTR"/>
    <property type="match status" value="1"/>
</dbReference>
<dbReference type="Proteomes" id="UP001268610">
    <property type="component" value="Unassembled WGS sequence"/>
</dbReference>
<evidence type="ECO:0000259" key="4">
    <source>
        <dbReference type="PROSITE" id="PS50949"/>
    </source>
</evidence>